<evidence type="ECO:0000256" key="2">
    <source>
        <dbReference type="ARBA" id="ARBA00022475"/>
    </source>
</evidence>
<keyword evidence="3 6" id="KW-0812">Transmembrane</keyword>
<dbReference type="STRING" id="1237149.C900_00084"/>
<feature type="transmembrane region" description="Helical" evidence="6">
    <location>
        <begin position="337"/>
        <end position="364"/>
    </location>
</feature>
<keyword evidence="2" id="KW-1003">Cell membrane</keyword>
<keyword evidence="10" id="KW-1185">Reference proteome</keyword>
<dbReference type="PANTHER" id="PTHR30572">
    <property type="entry name" value="MEMBRANE COMPONENT OF TRANSPORTER-RELATED"/>
    <property type="match status" value="1"/>
</dbReference>
<evidence type="ECO:0000313" key="10">
    <source>
        <dbReference type="Proteomes" id="UP000011135"/>
    </source>
</evidence>
<feature type="transmembrane region" description="Helical" evidence="6">
    <location>
        <begin position="384"/>
        <end position="408"/>
    </location>
</feature>
<feature type="transmembrane region" description="Helical" evidence="6">
    <location>
        <begin position="429"/>
        <end position="449"/>
    </location>
</feature>
<dbReference type="AlphaFoldDB" id="L8JYR2"/>
<evidence type="ECO:0000259" key="7">
    <source>
        <dbReference type="Pfam" id="PF02687"/>
    </source>
</evidence>
<dbReference type="InterPro" id="IPR003838">
    <property type="entry name" value="ABC3_permease_C"/>
</dbReference>
<dbReference type="eggNOG" id="COG0577">
    <property type="taxonomic scope" value="Bacteria"/>
</dbReference>
<dbReference type="Proteomes" id="UP000011135">
    <property type="component" value="Unassembled WGS sequence"/>
</dbReference>
<dbReference type="RefSeq" id="WP_009577513.1">
    <property type="nucleotide sequence ID" value="NZ_AMZN01000001.1"/>
</dbReference>
<dbReference type="PANTHER" id="PTHR30572:SF18">
    <property type="entry name" value="ABC-TYPE MACROLIDE FAMILY EXPORT SYSTEM PERMEASE COMPONENT 2"/>
    <property type="match status" value="1"/>
</dbReference>
<comment type="subcellular location">
    <subcellularLocation>
        <location evidence="1">Cell membrane</location>
        <topology evidence="1">Multi-pass membrane protein</topology>
    </subcellularLocation>
</comment>
<dbReference type="GO" id="GO:0022857">
    <property type="term" value="F:transmembrane transporter activity"/>
    <property type="evidence" value="ECO:0007669"/>
    <property type="project" value="TreeGrafter"/>
</dbReference>
<gene>
    <name evidence="9" type="ORF">C900_00084</name>
</gene>
<proteinExistence type="predicted"/>
<keyword evidence="5 6" id="KW-0472">Membrane</keyword>
<dbReference type="GO" id="GO:0005886">
    <property type="term" value="C:plasma membrane"/>
    <property type="evidence" value="ECO:0007669"/>
    <property type="project" value="UniProtKB-SubCell"/>
</dbReference>
<dbReference type="Pfam" id="PF02687">
    <property type="entry name" value="FtsX"/>
    <property type="match status" value="1"/>
</dbReference>
<accession>L8JYR2</accession>
<protein>
    <submittedName>
        <fullName evidence="9">Putative FtsX-related transmembrane transport protein</fullName>
    </submittedName>
</protein>
<evidence type="ECO:0000256" key="6">
    <source>
        <dbReference type="SAM" id="Phobius"/>
    </source>
</evidence>
<feature type="domain" description="ABC3 transporter permease C-terminal" evidence="7">
    <location>
        <begin position="294"/>
        <end position="409"/>
    </location>
</feature>
<keyword evidence="4 6" id="KW-1133">Transmembrane helix</keyword>
<evidence type="ECO:0000256" key="4">
    <source>
        <dbReference type="ARBA" id="ARBA00022989"/>
    </source>
</evidence>
<dbReference type="OrthoDB" id="8740261at2"/>
<evidence type="ECO:0000259" key="8">
    <source>
        <dbReference type="Pfam" id="PF12704"/>
    </source>
</evidence>
<dbReference type="InterPro" id="IPR025857">
    <property type="entry name" value="MacB_PCD"/>
</dbReference>
<feature type="domain" description="MacB-like periplasmic core" evidence="8">
    <location>
        <begin position="20"/>
        <end position="244"/>
    </location>
</feature>
<feature type="transmembrane region" description="Helical" evidence="6">
    <location>
        <begin position="289"/>
        <end position="317"/>
    </location>
</feature>
<dbReference type="EMBL" id="AMZN01000001">
    <property type="protein sequence ID" value="ELR73920.1"/>
    <property type="molecule type" value="Genomic_DNA"/>
</dbReference>
<dbReference type="InterPro" id="IPR050250">
    <property type="entry name" value="Macrolide_Exporter_MacB"/>
</dbReference>
<organism evidence="9 10">
    <name type="scientific">Fulvivirga imtechensis AK7</name>
    <dbReference type="NCBI Taxonomy" id="1237149"/>
    <lineage>
        <taxon>Bacteria</taxon>
        <taxon>Pseudomonadati</taxon>
        <taxon>Bacteroidota</taxon>
        <taxon>Cytophagia</taxon>
        <taxon>Cytophagales</taxon>
        <taxon>Fulvivirgaceae</taxon>
        <taxon>Fulvivirga</taxon>
    </lineage>
</organism>
<evidence type="ECO:0000256" key="3">
    <source>
        <dbReference type="ARBA" id="ARBA00022692"/>
    </source>
</evidence>
<reference evidence="9 10" key="1">
    <citation type="submission" date="2012-12" db="EMBL/GenBank/DDBJ databases">
        <title>Genome assembly of Fulvivirga imtechensis AK7.</title>
        <authorList>
            <person name="Nupur N."/>
            <person name="Khatri I."/>
            <person name="Kumar R."/>
            <person name="Subramanian S."/>
            <person name="Pinnaka A."/>
        </authorList>
    </citation>
    <scope>NUCLEOTIDE SEQUENCE [LARGE SCALE GENOMIC DNA]</scope>
    <source>
        <strain evidence="9 10">AK7</strain>
    </source>
</reference>
<evidence type="ECO:0000256" key="1">
    <source>
        <dbReference type="ARBA" id="ARBA00004651"/>
    </source>
</evidence>
<evidence type="ECO:0000313" key="9">
    <source>
        <dbReference type="EMBL" id="ELR73920.1"/>
    </source>
</evidence>
<comment type="caution">
    <text evidence="9">The sequence shown here is derived from an EMBL/GenBank/DDBJ whole genome shotgun (WGS) entry which is preliminary data.</text>
</comment>
<dbReference type="Pfam" id="PF12704">
    <property type="entry name" value="MacB_PCD"/>
    <property type="match status" value="1"/>
</dbReference>
<sequence>MFKNYLKIAFRNLLKNKVVSLVNIGGLAIGMSATFLLLMYVNYEFSYDAYHDKADRIYRLVHHRFVGEALEYKRAKVFPEIGLELEGSFGEIEESARIFSVSEEYDPVFLIEDQDGNVKKFNEPSVFLADSSVVKIFDLTFIHGSPETFLQGANQLALTESAALKFFGSTDVLDKSLDWVGQGEWRVTAVVKDMPANSHFHFSILASWFDTYGERSLLRWDGFYTYVLLRPGTDIQKLHEGIQQFTSDYLAPYNQERNINSEIHLQPLTDIHLHSHLKDELDTNNNYKIVYALFFISLIILLIALINYINLSTVAALDRAREIGIRKTIGSSKRQLLAQFLLEALVVNALALALSVTLVQLTLPLFNSWLGMELSILHWSPYEILSYILVALIFLVSVSGYYPAMVLASVTPSRALIGPGKPGPLKNTLIIFQFSAAIILSISAVVIHYQIEYMKSRALGININDVLIMKSLASVEDEHVNDSLYVGKLDAFKQLVKSNAGIRAVTVSSNVPGTINSFFGRMRRKEGGAEIQSYLTRVDEEFARVMDWMY</sequence>
<name>L8JYR2_9BACT</name>
<feature type="transmembrane region" description="Helical" evidence="6">
    <location>
        <begin position="21"/>
        <end position="41"/>
    </location>
</feature>
<evidence type="ECO:0000256" key="5">
    <source>
        <dbReference type="ARBA" id="ARBA00023136"/>
    </source>
</evidence>